<comment type="function">
    <text evidence="7">One of the essential components for the initiation of protein synthesis. Stabilizes the binding of IF-2 and IF-3 on the 30S subunit to which N-formylmethionyl-tRNA(fMet) subsequently binds. Helps modulate mRNA selection, yielding the 30S pre-initiation complex (PIC). Upon addition of the 50S ribosomal subunit IF-1, IF-2 and IF-3 are released leaving the mature 70S translation initiation complex.</text>
</comment>
<dbReference type="EMBL" id="CABPSX010000008">
    <property type="protein sequence ID" value="VVG72877.1"/>
    <property type="molecule type" value="Genomic_DNA"/>
</dbReference>
<dbReference type="PANTHER" id="PTHR33370:SF1">
    <property type="entry name" value="TRANSLATION INITIATION FACTOR IF-1, CHLOROPLASTIC"/>
    <property type="match status" value="1"/>
</dbReference>
<evidence type="ECO:0000256" key="4">
    <source>
        <dbReference type="ARBA" id="ARBA00022730"/>
    </source>
</evidence>
<gene>
    <name evidence="10" type="primary">infA_2</name>
    <name evidence="7" type="synonym">infA</name>
    <name evidence="10" type="ORF">PAP18089_03880</name>
</gene>
<dbReference type="GO" id="GO:0005829">
    <property type="term" value="C:cytosol"/>
    <property type="evidence" value="ECO:0007669"/>
    <property type="project" value="TreeGrafter"/>
</dbReference>
<dbReference type="SUPFAM" id="SSF50249">
    <property type="entry name" value="Nucleic acid-binding proteins"/>
    <property type="match status" value="1"/>
</dbReference>
<keyword evidence="3 7" id="KW-0396">Initiation factor</keyword>
<dbReference type="InterPro" id="IPR003029">
    <property type="entry name" value="S1_domain"/>
</dbReference>
<evidence type="ECO:0000256" key="8">
    <source>
        <dbReference type="NCBIfam" id="TIGR00008"/>
    </source>
</evidence>
<dbReference type="GO" id="GO:0019843">
    <property type="term" value="F:rRNA binding"/>
    <property type="evidence" value="ECO:0007669"/>
    <property type="project" value="UniProtKB-UniRule"/>
</dbReference>
<name>A0A5E5P8L7_9BURK</name>
<comment type="subcellular location">
    <subcellularLocation>
        <location evidence="7">Cytoplasm</location>
    </subcellularLocation>
</comment>
<dbReference type="PANTHER" id="PTHR33370">
    <property type="entry name" value="TRANSLATION INITIATION FACTOR IF-1, CHLOROPLASTIC"/>
    <property type="match status" value="1"/>
</dbReference>
<dbReference type="NCBIfam" id="TIGR00008">
    <property type="entry name" value="infA"/>
    <property type="match status" value="1"/>
</dbReference>
<keyword evidence="4 7" id="KW-0699">rRNA-binding</keyword>
<dbReference type="Proteomes" id="UP000364291">
    <property type="component" value="Unassembled WGS sequence"/>
</dbReference>
<evidence type="ECO:0000259" key="9">
    <source>
        <dbReference type="PROSITE" id="PS50832"/>
    </source>
</evidence>
<dbReference type="InterPro" id="IPR004368">
    <property type="entry name" value="TIF_IF1"/>
</dbReference>
<dbReference type="GO" id="GO:0043022">
    <property type="term" value="F:ribosome binding"/>
    <property type="evidence" value="ECO:0007669"/>
    <property type="project" value="UniProtKB-UniRule"/>
</dbReference>
<comment type="subunit">
    <text evidence="7">Component of the 30S ribosomal translation pre-initiation complex which assembles on the 30S ribosome in the order IF-2 and IF-3, IF-1 and N-formylmethionyl-tRNA(fMet); mRNA recruitment can occur at any time during PIC assembly.</text>
</comment>
<evidence type="ECO:0000313" key="11">
    <source>
        <dbReference type="Proteomes" id="UP000364291"/>
    </source>
</evidence>
<dbReference type="CDD" id="cd04451">
    <property type="entry name" value="S1_IF1"/>
    <property type="match status" value="1"/>
</dbReference>
<evidence type="ECO:0000256" key="1">
    <source>
        <dbReference type="ARBA" id="ARBA00010939"/>
    </source>
</evidence>
<evidence type="ECO:0000256" key="7">
    <source>
        <dbReference type="HAMAP-Rule" id="MF_00075"/>
    </source>
</evidence>
<evidence type="ECO:0000256" key="3">
    <source>
        <dbReference type="ARBA" id="ARBA00022540"/>
    </source>
</evidence>
<dbReference type="AlphaFoldDB" id="A0A5E5P8L7"/>
<protein>
    <recommendedName>
        <fullName evidence="7 8">Translation initiation factor IF-1</fullName>
    </recommendedName>
</protein>
<dbReference type="Gene3D" id="2.40.50.140">
    <property type="entry name" value="Nucleic acid-binding proteins"/>
    <property type="match status" value="1"/>
</dbReference>
<keyword evidence="6 7" id="KW-0648">Protein biosynthesis</keyword>
<comment type="similarity">
    <text evidence="1 7">Belongs to the IF-1 family.</text>
</comment>
<dbReference type="GO" id="GO:0003743">
    <property type="term" value="F:translation initiation factor activity"/>
    <property type="evidence" value="ECO:0007669"/>
    <property type="project" value="UniProtKB-UniRule"/>
</dbReference>
<dbReference type="Pfam" id="PF01176">
    <property type="entry name" value="eIF-1a"/>
    <property type="match status" value="1"/>
</dbReference>
<reference evidence="10 11" key="1">
    <citation type="submission" date="2019-08" db="EMBL/GenBank/DDBJ databases">
        <authorList>
            <person name="Peeters C."/>
        </authorList>
    </citation>
    <scope>NUCLEOTIDE SEQUENCE [LARGE SCALE GENOMIC DNA]</scope>
    <source>
        <strain evidence="10 11">LMG 18089</strain>
    </source>
</reference>
<dbReference type="HAMAP" id="MF_00075">
    <property type="entry name" value="IF_1"/>
    <property type="match status" value="1"/>
</dbReference>
<evidence type="ECO:0000313" key="10">
    <source>
        <dbReference type="EMBL" id="VVG72877.1"/>
    </source>
</evidence>
<sequence length="139" mass="15825">MCLAPSNHRRFSVRRHAFVAGPPGRLLLAFDVHSVKDRSAARVLANEPSVTPVLRPRERHPQEDTILAKEELIEFSGHVSDVLPDNRFRVTLENGVEVMAYASGRMQKNRIRILAGDRVTLEMSPYDLSKGRINYRHKN</sequence>
<dbReference type="PROSITE" id="PS50832">
    <property type="entry name" value="S1_IF1_TYPE"/>
    <property type="match status" value="1"/>
</dbReference>
<dbReference type="InterPro" id="IPR012340">
    <property type="entry name" value="NA-bd_OB-fold"/>
</dbReference>
<organism evidence="10 11">
    <name type="scientific">Pandoraea apista</name>
    <dbReference type="NCBI Taxonomy" id="93218"/>
    <lineage>
        <taxon>Bacteria</taxon>
        <taxon>Pseudomonadati</taxon>
        <taxon>Pseudomonadota</taxon>
        <taxon>Betaproteobacteria</taxon>
        <taxon>Burkholderiales</taxon>
        <taxon>Burkholderiaceae</taxon>
        <taxon>Pandoraea</taxon>
    </lineage>
</organism>
<proteinExistence type="inferred from homology"/>
<evidence type="ECO:0000256" key="2">
    <source>
        <dbReference type="ARBA" id="ARBA00022490"/>
    </source>
</evidence>
<keyword evidence="5 7" id="KW-0694">RNA-binding</keyword>
<dbReference type="InterPro" id="IPR006196">
    <property type="entry name" value="RNA-binding_domain_S1_IF1"/>
</dbReference>
<dbReference type="FunFam" id="2.40.50.140:FF:000002">
    <property type="entry name" value="Translation initiation factor IF-1"/>
    <property type="match status" value="1"/>
</dbReference>
<accession>A0A5E5P8L7</accession>
<keyword evidence="2 7" id="KW-0963">Cytoplasm</keyword>
<evidence type="ECO:0000256" key="5">
    <source>
        <dbReference type="ARBA" id="ARBA00022884"/>
    </source>
</evidence>
<dbReference type="SMART" id="SM00316">
    <property type="entry name" value="S1"/>
    <property type="match status" value="1"/>
</dbReference>
<evidence type="ECO:0000256" key="6">
    <source>
        <dbReference type="ARBA" id="ARBA00022917"/>
    </source>
</evidence>
<feature type="domain" description="S1-like" evidence="9">
    <location>
        <begin position="63"/>
        <end position="138"/>
    </location>
</feature>